<dbReference type="Pfam" id="PF04397">
    <property type="entry name" value="LytTR"/>
    <property type="match status" value="1"/>
</dbReference>
<organism evidence="4">
    <name type="scientific">Sphingomonas psychrotolerans</name>
    <dbReference type="NCBI Taxonomy" id="1327635"/>
    <lineage>
        <taxon>Bacteria</taxon>
        <taxon>Pseudomonadati</taxon>
        <taxon>Pseudomonadota</taxon>
        <taxon>Alphaproteobacteria</taxon>
        <taxon>Sphingomonadales</taxon>
        <taxon>Sphingomonadaceae</taxon>
        <taxon>Sphingomonas</taxon>
    </lineage>
</organism>
<feature type="domain" description="HTH LytTR-type" evidence="3">
    <location>
        <begin position="183"/>
        <end position="270"/>
    </location>
</feature>
<accession>A0ABU3N6I4</accession>
<proteinExistence type="predicted"/>
<keyword evidence="4" id="KW-0238">DNA-binding</keyword>
<gene>
    <name evidence="4" type="ORF">MZO42_15670</name>
</gene>
<keyword evidence="2" id="KW-1133">Transmembrane helix</keyword>
<evidence type="ECO:0000256" key="2">
    <source>
        <dbReference type="SAM" id="Phobius"/>
    </source>
</evidence>
<dbReference type="InterPro" id="IPR007492">
    <property type="entry name" value="LytTR_DNA-bd_dom"/>
</dbReference>
<feature type="transmembrane region" description="Helical" evidence="2">
    <location>
        <begin position="92"/>
        <end position="114"/>
    </location>
</feature>
<name>A0ABU3N6I4_9SPHN</name>
<comment type="caution">
    <text evidence="4">The sequence shown here is derived from an EMBL/GenBank/DDBJ whole genome shotgun (WGS) entry which is preliminary data.</text>
</comment>
<evidence type="ECO:0000256" key="1">
    <source>
        <dbReference type="SAM" id="MobiDB-lite"/>
    </source>
</evidence>
<reference evidence="4" key="1">
    <citation type="submission" date="2022-04" db="EMBL/GenBank/DDBJ databases">
        <title>Tomato heritable bacteria conferring resistance against bacterial wilt.</title>
        <authorList>
            <person name="Yin J."/>
        </authorList>
    </citation>
    <scope>NUCLEOTIDE SEQUENCE</scope>
    <source>
        <strain evidence="4">Cra20</strain>
    </source>
</reference>
<keyword evidence="2" id="KW-0812">Transmembrane</keyword>
<evidence type="ECO:0000259" key="3">
    <source>
        <dbReference type="PROSITE" id="PS50930"/>
    </source>
</evidence>
<keyword evidence="2" id="KW-0472">Membrane</keyword>
<dbReference type="PROSITE" id="PS50930">
    <property type="entry name" value="HTH_LYTTR"/>
    <property type="match status" value="1"/>
</dbReference>
<feature type="transmembrane region" description="Helical" evidence="2">
    <location>
        <begin position="28"/>
        <end position="45"/>
    </location>
</feature>
<dbReference type="EMBL" id="JALMLT010000004">
    <property type="protein sequence ID" value="MDT8760139.1"/>
    <property type="molecule type" value="Genomic_DNA"/>
</dbReference>
<dbReference type="SMART" id="SM00850">
    <property type="entry name" value="LytTR"/>
    <property type="match status" value="1"/>
</dbReference>
<dbReference type="Gene3D" id="2.40.50.1020">
    <property type="entry name" value="LytTr DNA-binding domain"/>
    <property type="match status" value="1"/>
</dbReference>
<protein>
    <submittedName>
        <fullName evidence="4">LytTR family transcriptional regulator DNA-binding domain-containing protein</fullName>
    </submittedName>
</protein>
<feature type="transmembrane region" description="Helical" evidence="2">
    <location>
        <begin position="120"/>
        <end position="144"/>
    </location>
</feature>
<evidence type="ECO:0000313" key="4">
    <source>
        <dbReference type="EMBL" id="MDT8760139.1"/>
    </source>
</evidence>
<dbReference type="GO" id="GO:0003677">
    <property type="term" value="F:DNA binding"/>
    <property type="evidence" value="ECO:0007669"/>
    <property type="project" value="UniProtKB-KW"/>
</dbReference>
<sequence>MRELQGNAIRASRTAAPATGRNPSHRRGVIVATVAAFVMTLTGAFGTDSIGFAPRLLYWLVIMEAGALMGVGATIGIQTWGKLAHQRWIEGAAVSLLIALPLSLVVLGTTILFFPDRNPSASGIAFLFAMVLMVTGVITAINYATAQPLPESVPEMAMPAPVSNPVRPRLAERLPRHLRDATIHALQAEDHYLRVHTDAGSELILMRLGDAIPELAPIEGARTHRSWWVARAAVQSATRKDGRAELTLPGGVIAPVSRSAYPELRDAGWLD</sequence>
<feature type="region of interest" description="Disordered" evidence="1">
    <location>
        <begin position="1"/>
        <end position="24"/>
    </location>
</feature>
<feature type="transmembrane region" description="Helical" evidence="2">
    <location>
        <begin position="57"/>
        <end position="80"/>
    </location>
</feature>